<dbReference type="EMBL" id="CAJNOT010000052">
    <property type="protein sequence ID" value="CAF0805173.1"/>
    <property type="molecule type" value="Genomic_DNA"/>
</dbReference>
<gene>
    <name evidence="1" type="ORF">ZHD862_LOCUS2624</name>
</gene>
<evidence type="ECO:0000313" key="1">
    <source>
        <dbReference type="EMBL" id="CAF0805173.1"/>
    </source>
</evidence>
<dbReference type="Proteomes" id="UP000663864">
    <property type="component" value="Unassembled WGS sequence"/>
</dbReference>
<reference evidence="1" key="1">
    <citation type="submission" date="2021-02" db="EMBL/GenBank/DDBJ databases">
        <authorList>
            <person name="Nowell W R."/>
        </authorList>
    </citation>
    <scope>NUCLEOTIDE SEQUENCE</scope>
</reference>
<name>A0A813T497_9BILA</name>
<dbReference type="AlphaFoldDB" id="A0A813T497"/>
<sequence length="283" mass="33882">MPPTDILNDLSNLKCFSLTCFIPTNAYDNRLIPLLRRMTYLEKLTLYIRLVDRSTFVDGTHLHNEILMHMSQLHRFNFYISTQIPIDDSVHRLSDDNIKQTFYNIGYYQTSCIVDYYCSLHAISHVFSLPFLFNRLEMITNRFSSIIFSHVTYWQMVDTIQFNYSFFIRITKAFPLLKYFTIINMMSPLWNFEEYEADYIQSNSIIIFPHLISLNMKILHEYYIEQFLLDTKTHIPRLIELKLCYESLENVTEKFTRNATRNNCANKTTTNYYQYFTIFKGLT</sequence>
<comment type="caution">
    <text evidence="1">The sequence shown here is derived from an EMBL/GenBank/DDBJ whole genome shotgun (WGS) entry which is preliminary data.</text>
</comment>
<organism evidence="1 2">
    <name type="scientific">Rotaria sordida</name>
    <dbReference type="NCBI Taxonomy" id="392033"/>
    <lineage>
        <taxon>Eukaryota</taxon>
        <taxon>Metazoa</taxon>
        <taxon>Spiralia</taxon>
        <taxon>Gnathifera</taxon>
        <taxon>Rotifera</taxon>
        <taxon>Eurotatoria</taxon>
        <taxon>Bdelloidea</taxon>
        <taxon>Philodinida</taxon>
        <taxon>Philodinidae</taxon>
        <taxon>Rotaria</taxon>
    </lineage>
</organism>
<proteinExistence type="predicted"/>
<protein>
    <submittedName>
        <fullName evidence="1">Uncharacterized protein</fullName>
    </submittedName>
</protein>
<accession>A0A813T497</accession>
<evidence type="ECO:0000313" key="2">
    <source>
        <dbReference type="Proteomes" id="UP000663864"/>
    </source>
</evidence>